<feature type="region of interest" description="Disordered" evidence="1">
    <location>
        <begin position="23"/>
        <end position="108"/>
    </location>
</feature>
<reference evidence="2 3" key="1">
    <citation type="submission" date="2021-03" db="EMBL/GenBank/DDBJ databases">
        <title>Sequencing the genomes of 1000 actinobacteria strains.</title>
        <authorList>
            <person name="Klenk H.-P."/>
        </authorList>
    </citation>
    <scope>NUCLEOTIDE SEQUENCE [LARGE SCALE GENOMIC DNA]</scope>
    <source>
        <strain evidence="2 3">DSM 14564</strain>
    </source>
</reference>
<evidence type="ECO:0000256" key="1">
    <source>
        <dbReference type="SAM" id="MobiDB-lite"/>
    </source>
</evidence>
<dbReference type="EMBL" id="JAGIOC010000001">
    <property type="protein sequence ID" value="MBP2409322.1"/>
    <property type="molecule type" value="Genomic_DNA"/>
</dbReference>
<feature type="compositionally biased region" description="Low complexity" evidence="1">
    <location>
        <begin position="85"/>
        <end position="96"/>
    </location>
</feature>
<evidence type="ECO:0008006" key="4">
    <source>
        <dbReference type="Google" id="ProtNLM"/>
    </source>
</evidence>
<comment type="caution">
    <text evidence="2">The sequence shown here is derived from an EMBL/GenBank/DDBJ whole genome shotgun (WGS) entry which is preliminary data.</text>
</comment>
<name>A0ABS4YKJ2_9MICO</name>
<dbReference type="RefSeq" id="WP_209891084.1">
    <property type="nucleotide sequence ID" value="NZ_BAAAJV010000014.1"/>
</dbReference>
<feature type="compositionally biased region" description="Basic and acidic residues" evidence="1">
    <location>
        <begin position="28"/>
        <end position="37"/>
    </location>
</feature>
<accession>A0ABS4YKJ2</accession>
<keyword evidence="3" id="KW-1185">Reference proteome</keyword>
<protein>
    <recommendedName>
        <fullName evidence="4">Secreted protein</fullName>
    </recommendedName>
</protein>
<feature type="compositionally biased region" description="Acidic residues" evidence="1">
    <location>
        <begin position="38"/>
        <end position="84"/>
    </location>
</feature>
<evidence type="ECO:0000313" key="2">
    <source>
        <dbReference type="EMBL" id="MBP2409322.1"/>
    </source>
</evidence>
<proteinExistence type="predicted"/>
<organism evidence="2 3">
    <name type="scientific">Brachybacterium fresconis</name>
    <dbReference type="NCBI Taxonomy" id="173363"/>
    <lineage>
        <taxon>Bacteria</taxon>
        <taxon>Bacillati</taxon>
        <taxon>Actinomycetota</taxon>
        <taxon>Actinomycetes</taxon>
        <taxon>Micrococcales</taxon>
        <taxon>Dermabacteraceae</taxon>
        <taxon>Brachybacterium</taxon>
    </lineage>
</organism>
<gene>
    <name evidence="2" type="ORF">JOF44_002225</name>
</gene>
<evidence type="ECO:0000313" key="3">
    <source>
        <dbReference type="Proteomes" id="UP000698222"/>
    </source>
</evidence>
<sequence>MTRSIITRRAAVGGFALLALSGCGFLPGEKKDDKTQDGDDTTEDDRTDDGDDDTSDGGGENGEDDTDTAEETEDDETEDEDDADQAGTAAGAPGAEVPIGESFTDPDIGDEFTLLSARRDNPTKIDAGYVEDGGEVVYLQCEFTPTGEWGGALSTQEFYIVVDGVEDRAKSGLNSEISDAGLTPMDVPARADGASGPLWMGFTAERRQETYRAAYIRPATDVIGEDRTLPEFRYDFEIPAA</sequence>
<dbReference type="Proteomes" id="UP000698222">
    <property type="component" value="Unassembled WGS sequence"/>
</dbReference>
<dbReference type="PROSITE" id="PS51257">
    <property type="entry name" value="PROKAR_LIPOPROTEIN"/>
    <property type="match status" value="1"/>
</dbReference>